<dbReference type="AlphaFoldDB" id="A0AAV4XMH6"/>
<name>A0AAV4XMH6_CAEEX</name>
<dbReference type="EMBL" id="BPLR01017937">
    <property type="protein sequence ID" value="GIY95588.1"/>
    <property type="molecule type" value="Genomic_DNA"/>
</dbReference>
<accession>A0AAV4XMH6</accession>
<organism evidence="1 2">
    <name type="scientific">Caerostris extrusa</name>
    <name type="common">Bark spider</name>
    <name type="synonym">Caerostris bankana</name>
    <dbReference type="NCBI Taxonomy" id="172846"/>
    <lineage>
        <taxon>Eukaryota</taxon>
        <taxon>Metazoa</taxon>
        <taxon>Ecdysozoa</taxon>
        <taxon>Arthropoda</taxon>
        <taxon>Chelicerata</taxon>
        <taxon>Arachnida</taxon>
        <taxon>Araneae</taxon>
        <taxon>Araneomorphae</taxon>
        <taxon>Entelegynae</taxon>
        <taxon>Araneoidea</taxon>
        <taxon>Araneidae</taxon>
        <taxon>Caerostris</taxon>
    </lineage>
</organism>
<evidence type="ECO:0000313" key="2">
    <source>
        <dbReference type="Proteomes" id="UP001054945"/>
    </source>
</evidence>
<sequence length="114" mass="12702">MEGCGDGGGVKWIIVENESWSDDSASRAICGRRLGYQSLQGGLSDFEKVKTKQSTHYDELTERRFERGGARGWSNVMIVDCLHLSSNGYGEERPLELGSTPTKWISEEELQSLT</sequence>
<reference evidence="1 2" key="1">
    <citation type="submission" date="2021-06" db="EMBL/GenBank/DDBJ databases">
        <title>Caerostris extrusa draft genome.</title>
        <authorList>
            <person name="Kono N."/>
            <person name="Arakawa K."/>
        </authorList>
    </citation>
    <scope>NUCLEOTIDE SEQUENCE [LARGE SCALE GENOMIC DNA]</scope>
</reference>
<proteinExistence type="predicted"/>
<evidence type="ECO:0000313" key="1">
    <source>
        <dbReference type="EMBL" id="GIY95588.1"/>
    </source>
</evidence>
<dbReference type="Proteomes" id="UP001054945">
    <property type="component" value="Unassembled WGS sequence"/>
</dbReference>
<keyword evidence="2" id="KW-1185">Reference proteome</keyword>
<gene>
    <name evidence="1" type="ORF">CEXT_745921</name>
</gene>
<comment type="caution">
    <text evidence="1">The sequence shown here is derived from an EMBL/GenBank/DDBJ whole genome shotgun (WGS) entry which is preliminary data.</text>
</comment>
<protein>
    <submittedName>
        <fullName evidence="1">Uncharacterized protein</fullName>
    </submittedName>
</protein>